<dbReference type="GO" id="GO:0006688">
    <property type="term" value="P:glycosphingolipid biosynthetic process"/>
    <property type="evidence" value="ECO:0007669"/>
    <property type="project" value="TreeGrafter"/>
</dbReference>
<dbReference type="SUPFAM" id="SSF53448">
    <property type="entry name" value="Nucleotide-diphospho-sugar transferases"/>
    <property type="match status" value="1"/>
</dbReference>
<name>A0AAD7YUB8_MYTSE</name>
<organism evidence="1 2">
    <name type="scientific">Mythimna separata</name>
    <name type="common">Oriental armyworm</name>
    <name type="synonym">Pseudaletia separata</name>
    <dbReference type="NCBI Taxonomy" id="271217"/>
    <lineage>
        <taxon>Eukaryota</taxon>
        <taxon>Metazoa</taxon>
        <taxon>Ecdysozoa</taxon>
        <taxon>Arthropoda</taxon>
        <taxon>Hexapoda</taxon>
        <taxon>Insecta</taxon>
        <taxon>Pterygota</taxon>
        <taxon>Neoptera</taxon>
        <taxon>Endopterygota</taxon>
        <taxon>Lepidoptera</taxon>
        <taxon>Glossata</taxon>
        <taxon>Ditrysia</taxon>
        <taxon>Noctuoidea</taxon>
        <taxon>Noctuidae</taxon>
        <taxon>Noctuinae</taxon>
        <taxon>Hadenini</taxon>
        <taxon>Mythimna</taxon>
    </lineage>
</organism>
<comment type="caution">
    <text evidence="1">The sequence shown here is derived from an EMBL/GenBank/DDBJ whole genome shotgun (WGS) entry which is preliminary data.</text>
</comment>
<dbReference type="EMBL" id="JARGEI010000006">
    <property type="protein sequence ID" value="KAJ8729852.1"/>
    <property type="molecule type" value="Genomic_DNA"/>
</dbReference>
<dbReference type="InterPro" id="IPR007577">
    <property type="entry name" value="GlycoTrfase_DXD_sugar-bd_CS"/>
</dbReference>
<dbReference type="GO" id="GO:0016020">
    <property type="term" value="C:membrane"/>
    <property type="evidence" value="ECO:0007669"/>
    <property type="project" value="GOC"/>
</dbReference>
<protein>
    <recommendedName>
        <fullName evidence="3">Alpha-1,4-N-acetylglucosaminyltransferase</fullName>
    </recommendedName>
</protein>
<dbReference type="GO" id="GO:0035248">
    <property type="term" value="F:alpha-1,4-N-acetylgalactosaminyltransferase activity"/>
    <property type="evidence" value="ECO:0007669"/>
    <property type="project" value="TreeGrafter"/>
</dbReference>
<reference evidence="1" key="1">
    <citation type="submission" date="2023-03" db="EMBL/GenBank/DDBJ databases">
        <title>Chromosome-level genomes of two armyworms, Mythimna separata and Mythimna loreyi, provide insights into the biosynthesis and reception of sex pheromones.</title>
        <authorList>
            <person name="Zhao H."/>
        </authorList>
    </citation>
    <scope>NUCLEOTIDE SEQUENCE</scope>
    <source>
        <strain evidence="1">BeijingLab</strain>
        <tissue evidence="1">Pupa</tissue>
    </source>
</reference>
<dbReference type="AlphaFoldDB" id="A0AAD7YUB8"/>
<keyword evidence="2" id="KW-1185">Reference proteome</keyword>
<dbReference type="InterPro" id="IPR051981">
    <property type="entry name" value="Glycosyltransf_32"/>
</dbReference>
<dbReference type="InterPro" id="IPR029044">
    <property type="entry name" value="Nucleotide-diphossugar_trans"/>
</dbReference>
<dbReference type="PANTHER" id="PTHR12042:SF21">
    <property type="entry name" value="ALPHA1,4-GALACTOSYLTRANSFERASE 1-RELATED"/>
    <property type="match status" value="1"/>
</dbReference>
<dbReference type="Pfam" id="PF04488">
    <property type="entry name" value="Gly_transf_sug"/>
    <property type="match status" value="1"/>
</dbReference>
<accession>A0AAD7YUB8</accession>
<dbReference type="Proteomes" id="UP001231518">
    <property type="component" value="Chromosome 9"/>
</dbReference>
<evidence type="ECO:0008006" key="3">
    <source>
        <dbReference type="Google" id="ProtNLM"/>
    </source>
</evidence>
<proteinExistence type="predicted"/>
<evidence type="ECO:0000313" key="2">
    <source>
        <dbReference type="Proteomes" id="UP001231518"/>
    </source>
</evidence>
<dbReference type="Gene3D" id="3.90.550.20">
    <property type="match status" value="1"/>
</dbReference>
<evidence type="ECO:0000313" key="1">
    <source>
        <dbReference type="EMBL" id="KAJ8729852.1"/>
    </source>
</evidence>
<gene>
    <name evidence="1" type="ORF">PYW07_016890</name>
</gene>
<dbReference type="PANTHER" id="PTHR12042">
    <property type="entry name" value="LACTOSYLCERAMIDE 4-ALPHA-GALACTOSYLTRANSFERASE ALPHA- 1,4-GALACTOSYLTRANSFERASE"/>
    <property type="match status" value="1"/>
</dbReference>
<sequence>MTKPNLEGDLRQPRRKFYPNISCHYIDAGDALSPIEDNLSIPLKSIFFHETSCRGQLNSRQACSVESAARVHPQWQINVLFSGPVTDNILNNYGSLYALKQIQNIKFFRLHLLQYVKGTPVEDFVRGGSLNRSWWPVQHTAELVQLVTLYKRGGVCLDLDQLVMKPFEDLGDNWVVRKSQKMLASCPLSISKDPVGRVVIDSALRQ</sequence>